<protein>
    <recommendedName>
        <fullName evidence="2">MucB/RseB N-terminal domain-containing protein</fullName>
    </recommendedName>
</protein>
<evidence type="ECO:0000256" key="1">
    <source>
        <dbReference type="SAM" id="Phobius"/>
    </source>
</evidence>
<sequence>MRGRPVTDSTKAAGDYRASRPFSGLGLLTAPVLLGALILLVYPATSAAAPDSLAGTDDPQAVELLTRSANAPNYTSYEGTQYVSAWSTLAKSGASKSAVVQVRHQAAGATEISLQDTQTSILQGHSGTTWLADSGGPVDLLIGSYDVRMAGEGQVAGRQADVVEALRPDGSVAARLWLDRRTTLSLRREAFTPDGHLLSASAFVEISLAEVPPCCLRSGMDAVGLSSTQVHDQSMLRWDDIEQLRKEGYHCPETLAGSFVLYEARHLGEAVQLSYSDGVMTVSVFEQPGRLDPEQLHTYTAHEVGEGTVYAIPGPPARFTWSSNGRVITVVADAPLEVVDDILDTLPPDRPLPEEDSGLLARVGRGAQKVGSWLNPFG</sequence>
<organism evidence="3 4">
    <name type="scientific">Phytoactinopolyspora mesophila</name>
    <dbReference type="NCBI Taxonomy" id="2650750"/>
    <lineage>
        <taxon>Bacteria</taxon>
        <taxon>Bacillati</taxon>
        <taxon>Actinomycetota</taxon>
        <taxon>Actinomycetes</taxon>
        <taxon>Jiangellales</taxon>
        <taxon>Jiangellaceae</taxon>
        <taxon>Phytoactinopolyspora</taxon>
    </lineage>
</organism>
<dbReference type="InterPro" id="IPR033434">
    <property type="entry name" value="MucB/RseB_N"/>
</dbReference>
<proteinExistence type="predicted"/>
<evidence type="ECO:0000313" key="4">
    <source>
        <dbReference type="Proteomes" id="UP000460435"/>
    </source>
</evidence>
<gene>
    <name evidence="3" type="ORF">F7O44_21900</name>
</gene>
<dbReference type="EMBL" id="WLZY01000008">
    <property type="protein sequence ID" value="NDL59729.1"/>
    <property type="molecule type" value="Genomic_DNA"/>
</dbReference>
<evidence type="ECO:0000313" key="3">
    <source>
        <dbReference type="EMBL" id="NDL59729.1"/>
    </source>
</evidence>
<keyword evidence="4" id="KW-1185">Reference proteome</keyword>
<feature type="domain" description="MucB/RseB N-terminal" evidence="2">
    <location>
        <begin position="115"/>
        <end position="210"/>
    </location>
</feature>
<evidence type="ECO:0000259" key="2">
    <source>
        <dbReference type="Pfam" id="PF03888"/>
    </source>
</evidence>
<dbReference type="Gene3D" id="2.50.20.10">
    <property type="entry name" value="Lipoprotein localisation LolA/LolB/LppX"/>
    <property type="match status" value="1"/>
</dbReference>
<name>A0A7K3M8X8_9ACTN</name>
<accession>A0A7K3M8X8</accession>
<comment type="caution">
    <text evidence="3">The sequence shown here is derived from an EMBL/GenBank/DDBJ whole genome shotgun (WGS) entry which is preliminary data.</text>
</comment>
<dbReference type="InterPro" id="IPR038484">
    <property type="entry name" value="MucB/RseB_C_sf"/>
</dbReference>
<dbReference type="AlphaFoldDB" id="A0A7K3M8X8"/>
<dbReference type="Pfam" id="PF03888">
    <property type="entry name" value="MucB_RseB"/>
    <property type="match status" value="1"/>
</dbReference>
<feature type="transmembrane region" description="Helical" evidence="1">
    <location>
        <begin position="21"/>
        <end position="42"/>
    </location>
</feature>
<keyword evidence="1" id="KW-0812">Transmembrane</keyword>
<reference evidence="3 4" key="1">
    <citation type="submission" date="2019-11" db="EMBL/GenBank/DDBJ databases">
        <authorList>
            <person name="Li X.-J."/>
            <person name="Feng X.-M."/>
        </authorList>
    </citation>
    <scope>NUCLEOTIDE SEQUENCE [LARGE SCALE GENOMIC DNA]</scope>
    <source>
        <strain evidence="3 4">XMNu-373</strain>
    </source>
</reference>
<keyword evidence="1" id="KW-1133">Transmembrane helix</keyword>
<dbReference type="Gene3D" id="3.30.200.100">
    <property type="entry name" value="MucB/RseB, C-terminal domain"/>
    <property type="match status" value="1"/>
</dbReference>
<keyword evidence="1" id="KW-0472">Membrane</keyword>
<dbReference type="Proteomes" id="UP000460435">
    <property type="component" value="Unassembled WGS sequence"/>
</dbReference>